<sequence>MPPPLPSPAPSEPLPSSLTCPICCFRTKTAKGMRGHLASPRHCIDPQAMASMLELARTNRRHSPYAGDLAKCTGDRAKCDLAKCSPPPPPATSATLTEVTYSIAAANLGLTFHAPPPYTKHSPAAPVRVQKVSRKSPLARHAPELTGARLTRVAGEPVLGLPSLARAFADLKGRRPLELTFEVEAEAAEAYFEERQRKQRLAAAANPRERRLPPCIELVLSGAAAAELAGAAGELRSASDRHGSNALHYACGAGLPAGTLDFLVDEVGLGADEGNVPRSRDTPSGSVGRSPLHWAARNGHLDTVKYLAARGADVAKRTADGTNALQWAMWMGELDVGRWLVEEAGEDVLSENDFQCDAGHFIGLNGSVPCLLWFTEMGGRWDKMNHQGHTMVHKACWRGRLELLRALREGLPGGCWEEECGRVDFQGFRPVDLAKQGGQDKAAAWMEENCEAGAGEQSPTPDDEVDE</sequence>
<evidence type="ECO:0000313" key="4">
    <source>
        <dbReference type="EMBL" id="GMI36371.1"/>
    </source>
</evidence>
<dbReference type="InterPro" id="IPR036770">
    <property type="entry name" value="Ankyrin_rpt-contain_sf"/>
</dbReference>
<dbReference type="Pfam" id="PF12796">
    <property type="entry name" value="Ank_2"/>
    <property type="match status" value="1"/>
</dbReference>
<evidence type="ECO:0000313" key="5">
    <source>
        <dbReference type="Proteomes" id="UP001165060"/>
    </source>
</evidence>
<proteinExistence type="predicted"/>
<dbReference type="EMBL" id="BRYB01003423">
    <property type="protein sequence ID" value="GMI36371.1"/>
    <property type="molecule type" value="Genomic_DNA"/>
</dbReference>
<dbReference type="PROSITE" id="PS50297">
    <property type="entry name" value="ANK_REP_REGION"/>
    <property type="match status" value="1"/>
</dbReference>
<reference evidence="4 5" key="1">
    <citation type="journal article" date="2023" name="Commun. Biol.">
        <title>Genome analysis of Parmales, the sister group of diatoms, reveals the evolutionary specialization of diatoms from phago-mixotrophs to photoautotrophs.</title>
        <authorList>
            <person name="Ban H."/>
            <person name="Sato S."/>
            <person name="Yoshikawa S."/>
            <person name="Yamada K."/>
            <person name="Nakamura Y."/>
            <person name="Ichinomiya M."/>
            <person name="Sato N."/>
            <person name="Blanc-Mathieu R."/>
            <person name="Endo H."/>
            <person name="Kuwata A."/>
            <person name="Ogata H."/>
        </authorList>
    </citation>
    <scope>NUCLEOTIDE SEQUENCE [LARGE SCALE GENOMIC DNA]</scope>
</reference>
<evidence type="ECO:0000256" key="3">
    <source>
        <dbReference type="PROSITE-ProRule" id="PRU00023"/>
    </source>
</evidence>
<evidence type="ECO:0000256" key="1">
    <source>
        <dbReference type="ARBA" id="ARBA00022737"/>
    </source>
</evidence>
<name>A0ABQ6MYQ8_9STRA</name>
<dbReference type="PANTHER" id="PTHR24201">
    <property type="entry name" value="ANK_REP_REGION DOMAIN-CONTAINING PROTEIN"/>
    <property type="match status" value="1"/>
</dbReference>
<comment type="caution">
    <text evidence="4">The sequence shown here is derived from an EMBL/GenBank/DDBJ whole genome shotgun (WGS) entry which is preliminary data.</text>
</comment>
<feature type="repeat" description="ANK" evidence="3">
    <location>
        <begin position="287"/>
        <end position="319"/>
    </location>
</feature>
<accession>A0ABQ6MYQ8</accession>
<gene>
    <name evidence="4" type="ORF">TeGR_g14708</name>
</gene>
<protein>
    <recommendedName>
        <fullName evidence="6">Ankyrin repeat-containing domain protein</fullName>
    </recommendedName>
</protein>
<dbReference type="PROSITE" id="PS50088">
    <property type="entry name" value="ANK_REPEAT"/>
    <property type="match status" value="1"/>
</dbReference>
<dbReference type="SUPFAM" id="SSF48403">
    <property type="entry name" value="Ankyrin repeat"/>
    <property type="match status" value="1"/>
</dbReference>
<dbReference type="InterPro" id="IPR002110">
    <property type="entry name" value="Ankyrin_rpt"/>
</dbReference>
<dbReference type="Gene3D" id="1.25.40.20">
    <property type="entry name" value="Ankyrin repeat-containing domain"/>
    <property type="match status" value="1"/>
</dbReference>
<dbReference type="Proteomes" id="UP001165060">
    <property type="component" value="Unassembled WGS sequence"/>
</dbReference>
<dbReference type="SMART" id="SM00248">
    <property type="entry name" value="ANK"/>
    <property type="match status" value="4"/>
</dbReference>
<evidence type="ECO:0000256" key="2">
    <source>
        <dbReference type="ARBA" id="ARBA00023043"/>
    </source>
</evidence>
<organism evidence="4 5">
    <name type="scientific">Tetraparma gracilis</name>
    <dbReference type="NCBI Taxonomy" id="2962635"/>
    <lineage>
        <taxon>Eukaryota</taxon>
        <taxon>Sar</taxon>
        <taxon>Stramenopiles</taxon>
        <taxon>Ochrophyta</taxon>
        <taxon>Bolidophyceae</taxon>
        <taxon>Parmales</taxon>
        <taxon>Triparmaceae</taxon>
        <taxon>Tetraparma</taxon>
    </lineage>
</organism>
<evidence type="ECO:0008006" key="6">
    <source>
        <dbReference type="Google" id="ProtNLM"/>
    </source>
</evidence>
<keyword evidence="2 3" id="KW-0040">ANK repeat</keyword>
<keyword evidence="5" id="KW-1185">Reference proteome</keyword>
<keyword evidence="1" id="KW-0677">Repeat</keyword>
<dbReference type="InterPro" id="IPR050776">
    <property type="entry name" value="Ank_Repeat/CDKN_Inhibitor"/>
</dbReference>